<dbReference type="InterPro" id="IPR013783">
    <property type="entry name" value="Ig-like_fold"/>
</dbReference>
<reference evidence="6" key="1">
    <citation type="submission" date="2021-01" db="EMBL/GenBank/DDBJ databases">
        <title>A chromosome-scale assembly of European eel, Anguilla anguilla.</title>
        <authorList>
            <person name="Henkel C."/>
            <person name="Jong-Raadsen S.A."/>
            <person name="Dufour S."/>
            <person name="Weltzien F.-A."/>
            <person name="Palstra A.P."/>
            <person name="Pelster B."/>
            <person name="Spaink H.P."/>
            <person name="Van Den Thillart G.E."/>
            <person name="Jansen H."/>
            <person name="Zahm M."/>
            <person name="Klopp C."/>
            <person name="Cedric C."/>
            <person name="Louis A."/>
            <person name="Berthelot C."/>
            <person name="Parey E."/>
            <person name="Roest Crollius H."/>
            <person name="Montfort J."/>
            <person name="Robinson-Rechavi M."/>
            <person name="Bucao C."/>
            <person name="Bouchez O."/>
            <person name="Gislard M."/>
            <person name="Lluch J."/>
            <person name="Milhes M."/>
            <person name="Lampietro C."/>
            <person name="Lopez Roques C."/>
            <person name="Donnadieu C."/>
            <person name="Braasch I."/>
            <person name="Desvignes T."/>
            <person name="Postlethwait J."/>
            <person name="Bobe J."/>
            <person name="Guiguen Y."/>
            <person name="Dirks R."/>
        </authorList>
    </citation>
    <scope>NUCLEOTIDE SEQUENCE</scope>
    <source>
        <strain evidence="6">Tag_6206</strain>
        <tissue evidence="6">Liver</tissue>
    </source>
</reference>
<dbReference type="Gene3D" id="2.60.40.10">
    <property type="entry name" value="Immunoglobulins"/>
    <property type="match status" value="2"/>
</dbReference>
<feature type="transmembrane region" description="Helical" evidence="2">
    <location>
        <begin position="231"/>
        <end position="253"/>
    </location>
</feature>
<dbReference type="InterPro" id="IPR050650">
    <property type="entry name" value="Type-II_Cytokine-TF_Rcpt"/>
</dbReference>
<dbReference type="PANTHER" id="PTHR20859">
    <property type="entry name" value="INTERFERON/INTERLEUKIN RECEPTOR"/>
    <property type="match status" value="1"/>
</dbReference>
<dbReference type="EMBL" id="JAFIRN010000008">
    <property type="protein sequence ID" value="KAG5843801.1"/>
    <property type="molecule type" value="Genomic_DNA"/>
</dbReference>
<feature type="compositionally biased region" description="Polar residues" evidence="1">
    <location>
        <begin position="428"/>
        <end position="442"/>
    </location>
</feature>
<organism evidence="6 7">
    <name type="scientific">Anguilla anguilla</name>
    <name type="common">European freshwater eel</name>
    <name type="synonym">Muraena anguilla</name>
    <dbReference type="NCBI Taxonomy" id="7936"/>
    <lineage>
        <taxon>Eukaryota</taxon>
        <taxon>Metazoa</taxon>
        <taxon>Chordata</taxon>
        <taxon>Craniata</taxon>
        <taxon>Vertebrata</taxon>
        <taxon>Euteleostomi</taxon>
        <taxon>Actinopterygii</taxon>
        <taxon>Neopterygii</taxon>
        <taxon>Teleostei</taxon>
        <taxon>Anguilliformes</taxon>
        <taxon>Anguillidae</taxon>
        <taxon>Anguilla</taxon>
    </lineage>
</organism>
<comment type="caution">
    <text evidence="6">The sequence shown here is derived from an EMBL/GenBank/DDBJ whole genome shotgun (WGS) entry which is preliminary data.</text>
</comment>
<dbReference type="InterPro" id="IPR015373">
    <property type="entry name" value="Interferon/interleukin_rcp_dom"/>
</dbReference>
<keyword evidence="3" id="KW-0732">Signal</keyword>
<evidence type="ECO:0000259" key="4">
    <source>
        <dbReference type="Pfam" id="PF01108"/>
    </source>
</evidence>
<evidence type="ECO:0000259" key="5">
    <source>
        <dbReference type="Pfam" id="PF09294"/>
    </source>
</evidence>
<accession>A0A9D3M8W3</accession>
<dbReference type="AlphaFoldDB" id="A0A9D3M8W3"/>
<evidence type="ECO:0008006" key="8">
    <source>
        <dbReference type="Google" id="ProtNLM"/>
    </source>
</evidence>
<keyword evidence="2" id="KW-0472">Membrane</keyword>
<evidence type="ECO:0000256" key="3">
    <source>
        <dbReference type="SAM" id="SignalP"/>
    </source>
</evidence>
<gene>
    <name evidence="6" type="ORF">ANANG_G00154760</name>
</gene>
<keyword evidence="2" id="KW-1133">Transmembrane helix</keyword>
<evidence type="ECO:0000256" key="2">
    <source>
        <dbReference type="SAM" id="Phobius"/>
    </source>
</evidence>
<dbReference type="InterPro" id="IPR036116">
    <property type="entry name" value="FN3_sf"/>
</dbReference>
<keyword evidence="7" id="KW-1185">Reference proteome</keyword>
<feature type="compositionally biased region" description="Polar residues" evidence="1">
    <location>
        <begin position="462"/>
        <end position="481"/>
    </location>
</feature>
<dbReference type="CDD" id="cd00063">
    <property type="entry name" value="FN3"/>
    <property type="match status" value="1"/>
</dbReference>
<dbReference type="GO" id="GO:0005886">
    <property type="term" value="C:plasma membrane"/>
    <property type="evidence" value="ECO:0007669"/>
    <property type="project" value="TreeGrafter"/>
</dbReference>
<proteinExistence type="predicted"/>
<feature type="region of interest" description="Disordered" evidence="1">
    <location>
        <begin position="428"/>
        <end position="481"/>
    </location>
</feature>
<protein>
    <recommendedName>
        <fullName evidence="8">Fibronectin type-III domain-containing protein</fullName>
    </recommendedName>
</protein>
<evidence type="ECO:0000256" key="1">
    <source>
        <dbReference type="SAM" id="MobiDB-lite"/>
    </source>
</evidence>
<dbReference type="SUPFAM" id="SSF49265">
    <property type="entry name" value="Fibronectin type III"/>
    <property type="match status" value="2"/>
</dbReference>
<feature type="domain" description="Interferon/interleukin receptor" evidence="5">
    <location>
        <begin position="123"/>
        <end position="215"/>
    </location>
</feature>
<feature type="signal peptide" evidence="3">
    <location>
        <begin position="1"/>
        <end position="21"/>
    </location>
</feature>
<name>A0A9D3M8W3_ANGAN</name>
<keyword evidence="2" id="KW-0812">Transmembrane</keyword>
<dbReference type="GO" id="GO:0004896">
    <property type="term" value="F:cytokine receptor activity"/>
    <property type="evidence" value="ECO:0007669"/>
    <property type="project" value="TreeGrafter"/>
</dbReference>
<evidence type="ECO:0000313" key="6">
    <source>
        <dbReference type="EMBL" id="KAG5843801.1"/>
    </source>
</evidence>
<sequence length="488" mass="53037">MSWSSITGLTCLLCCVVLSAGRVSPPQNLSVTFLDFRGEVNWSPGIGNPPGTTYTVEMLPIGSKSWSRLETCTDIESTTCHLNFNLTMNDLLDSYYIRVKASWGGNSSSWIGLDTVQPYGNTLLSAPTLNLSVQETDIFVHIRMPQLVLSVLPKLRYKVRVSEGASGDDEKCEMLRESSYVCKILSLGQRYCVRASAIHRQQQTKPHLSSVKCVDVPDNTTGLRKDILKHIGMATLALLLVIICIIITPMYIYMKPKASDLTPSSLKVVGGASRILMAIPAEAPSPLVRVITPSLRSGMTLQEYPSSCNCGYECRVPISCSVQTADFPLPAADEEELEEQHLSPCPYAGTLDEEVQGNDILEGETHSARLLSGERDWQLDRGPSCLDVPMTSLSLCLDSGEPWESCGESDSVSTEGEETDVGAKLLGQSQRNSAGDLSSSLETLAEPDPSSIYPTGYEPHFSPTSCEPNSSACSPSPTFGQSVLYLKR</sequence>
<dbReference type="Proteomes" id="UP001044222">
    <property type="component" value="Chromosome 8"/>
</dbReference>
<dbReference type="Pfam" id="PF09294">
    <property type="entry name" value="Interfer-bind"/>
    <property type="match status" value="1"/>
</dbReference>
<feature type="domain" description="Fibronectin type-III" evidence="4">
    <location>
        <begin position="9"/>
        <end position="110"/>
    </location>
</feature>
<feature type="chain" id="PRO_5039257852" description="Fibronectin type-III domain-containing protein" evidence="3">
    <location>
        <begin position="22"/>
        <end position="488"/>
    </location>
</feature>
<dbReference type="PANTHER" id="PTHR20859:SF93">
    <property type="entry name" value="CYTOKINE RECEPTOR FAMILY MEMBER B12-RELATED"/>
    <property type="match status" value="1"/>
</dbReference>
<dbReference type="Pfam" id="PF01108">
    <property type="entry name" value="Tissue_fac"/>
    <property type="match status" value="1"/>
</dbReference>
<evidence type="ECO:0000313" key="7">
    <source>
        <dbReference type="Proteomes" id="UP001044222"/>
    </source>
</evidence>
<dbReference type="InterPro" id="IPR003961">
    <property type="entry name" value="FN3_dom"/>
</dbReference>